<sequence length="294" mass="32424">MHEKLMEAASAPWSQGAVHFWSQLASYRESDSTCAGTRMRSNFLPLLQQEQLVRCLDCDRVVILEHFANHQATCGQLPRSVLAEDEGPLSTRSRMPQRPEPKLMYSRGRGIGKRDRGRHGGALRGKTVPDAGHGCNSTSVGGRRSSQKTGALDSFTELGKDPFEDVLALGSSPQATEPQPVDPLWVAEWSTMIQQLPPLKESAAAATSGDRSRWPKPLVVPKYECKRWRLWGLPTSELAKPSTNAGNSMSGRQNMDELMERYQPNTDIFPKKRGAAAVNRSVSPGNLPGCRRAF</sequence>
<evidence type="ECO:0000313" key="2">
    <source>
        <dbReference type="EMBL" id="CAE0752754.1"/>
    </source>
</evidence>
<proteinExistence type="predicted"/>
<gene>
    <name evidence="2" type="ORF">PCAR00345_LOCUS5341</name>
</gene>
<protein>
    <submittedName>
        <fullName evidence="2">Uncharacterized protein</fullName>
    </submittedName>
</protein>
<accession>A0A7S4B4L4</accession>
<reference evidence="2" key="1">
    <citation type="submission" date="2021-01" db="EMBL/GenBank/DDBJ databases">
        <authorList>
            <person name="Corre E."/>
            <person name="Pelletier E."/>
            <person name="Niang G."/>
            <person name="Scheremetjew M."/>
            <person name="Finn R."/>
            <person name="Kale V."/>
            <person name="Holt S."/>
            <person name="Cochrane G."/>
            <person name="Meng A."/>
            <person name="Brown T."/>
            <person name="Cohen L."/>
        </authorList>
    </citation>
    <scope>NUCLEOTIDE SEQUENCE</scope>
    <source>
        <strain evidence="2">CCMP645</strain>
    </source>
</reference>
<name>A0A7S4B4L4_CHRCT</name>
<dbReference type="EMBL" id="HBIZ01009143">
    <property type="protein sequence ID" value="CAE0752754.1"/>
    <property type="molecule type" value="Transcribed_RNA"/>
</dbReference>
<feature type="region of interest" description="Disordered" evidence="1">
    <location>
        <begin position="85"/>
        <end position="149"/>
    </location>
</feature>
<evidence type="ECO:0000256" key="1">
    <source>
        <dbReference type="SAM" id="MobiDB-lite"/>
    </source>
</evidence>
<dbReference type="AlphaFoldDB" id="A0A7S4B4L4"/>
<organism evidence="2">
    <name type="scientific">Chrysotila carterae</name>
    <name type="common">Marine alga</name>
    <name type="synonym">Syracosphaera carterae</name>
    <dbReference type="NCBI Taxonomy" id="13221"/>
    <lineage>
        <taxon>Eukaryota</taxon>
        <taxon>Haptista</taxon>
        <taxon>Haptophyta</taxon>
        <taxon>Prymnesiophyceae</taxon>
        <taxon>Isochrysidales</taxon>
        <taxon>Isochrysidaceae</taxon>
        <taxon>Chrysotila</taxon>
    </lineage>
</organism>